<gene>
    <name evidence="1" type="ORF">AVEN_92225_1</name>
</gene>
<organism evidence="1 2">
    <name type="scientific">Araneus ventricosus</name>
    <name type="common">Orbweaver spider</name>
    <name type="synonym">Epeira ventricosa</name>
    <dbReference type="NCBI Taxonomy" id="182803"/>
    <lineage>
        <taxon>Eukaryota</taxon>
        <taxon>Metazoa</taxon>
        <taxon>Ecdysozoa</taxon>
        <taxon>Arthropoda</taxon>
        <taxon>Chelicerata</taxon>
        <taxon>Arachnida</taxon>
        <taxon>Araneae</taxon>
        <taxon>Araneomorphae</taxon>
        <taxon>Entelegynae</taxon>
        <taxon>Araneoidea</taxon>
        <taxon>Araneidae</taxon>
        <taxon>Araneus</taxon>
    </lineage>
</organism>
<proteinExistence type="predicted"/>
<keyword evidence="2" id="KW-1185">Reference proteome</keyword>
<name>A0A4Y2AKB7_ARAVE</name>
<dbReference type="OrthoDB" id="6617542at2759"/>
<dbReference type="EMBL" id="BGPR01000021">
    <property type="protein sequence ID" value="GBL80302.1"/>
    <property type="molecule type" value="Genomic_DNA"/>
</dbReference>
<protein>
    <submittedName>
        <fullName evidence="1">Uncharacterized protein</fullName>
    </submittedName>
</protein>
<evidence type="ECO:0000313" key="1">
    <source>
        <dbReference type="EMBL" id="GBL80302.1"/>
    </source>
</evidence>
<comment type="caution">
    <text evidence="1">The sequence shown here is derived from an EMBL/GenBank/DDBJ whole genome shotgun (WGS) entry which is preliminary data.</text>
</comment>
<dbReference type="AlphaFoldDB" id="A0A4Y2AKB7"/>
<dbReference type="Proteomes" id="UP000499080">
    <property type="component" value="Unassembled WGS sequence"/>
</dbReference>
<accession>A0A4Y2AKB7</accession>
<sequence length="114" mass="13326">MRKEQYEESMSIEEDIPVAATLTYLEIYQAVCKQEQAIKVDDSEGDECVEENNPLTNAEMKQALDISKRTMFCSIVQKILKTIQVRRIYRVPTKVPYHSFNYRMAAGLFIRVVW</sequence>
<evidence type="ECO:0000313" key="2">
    <source>
        <dbReference type="Proteomes" id="UP000499080"/>
    </source>
</evidence>
<reference evidence="1 2" key="1">
    <citation type="journal article" date="2019" name="Sci. Rep.">
        <title>Orb-weaving spider Araneus ventricosus genome elucidates the spidroin gene catalogue.</title>
        <authorList>
            <person name="Kono N."/>
            <person name="Nakamura H."/>
            <person name="Ohtoshi R."/>
            <person name="Moran D.A.P."/>
            <person name="Shinohara A."/>
            <person name="Yoshida Y."/>
            <person name="Fujiwara M."/>
            <person name="Mori M."/>
            <person name="Tomita M."/>
            <person name="Arakawa K."/>
        </authorList>
    </citation>
    <scope>NUCLEOTIDE SEQUENCE [LARGE SCALE GENOMIC DNA]</scope>
</reference>